<dbReference type="InterPro" id="IPR000782">
    <property type="entry name" value="FAS1_domain"/>
</dbReference>
<feature type="domain" description="FAS1" evidence="1">
    <location>
        <begin position="185"/>
        <end position="327"/>
    </location>
</feature>
<proteinExistence type="predicted"/>
<feature type="domain" description="FAS1" evidence="1">
    <location>
        <begin position="41"/>
        <end position="181"/>
    </location>
</feature>
<dbReference type="RefSeq" id="WP_119669382.1">
    <property type="nucleotide sequence ID" value="NZ_QXED01000005.1"/>
</dbReference>
<dbReference type="PANTHER" id="PTHR10900">
    <property type="entry name" value="PERIOSTIN-RELATED"/>
    <property type="match status" value="1"/>
</dbReference>
<dbReference type="Proteomes" id="UP000283523">
    <property type="component" value="Unassembled WGS sequence"/>
</dbReference>
<dbReference type="InterPro" id="IPR036378">
    <property type="entry name" value="FAS1_dom_sf"/>
</dbReference>
<organism evidence="2 3">
    <name type="scientific">Fibrisoma montanum</name>
    <dbReference type="NCBI Taxonomy" id="2305895"/>
    <lineage>
        <taxon>Bacteria</taxon>
        <taxon>Pseudomonadati</taxon>
        <taxon>Bacteroidota</taxon>
        <taxon>Cytophagia</taxon>
        <taxon>Cytophagales</taxon>
        <taxon>Spirosomataceae</taxon>
        <taxon>Fibrisoma</taxon>
    </lineage>
</organism>
<dbReference type="OrthoDB" id="1119934at2"/>
<gene>
    <name evidence="2" type="ORF">DYU11_19520</name>
</gene>
<keyword evidence="3" id="KW-1185">Reference proteome</keyword>
<sequence>MHIKSSSLPWQSGLIVAALFTLFVFGMTACSNDDDDNTPATANIAELVATNAQFTLLNAALARAGLDATLRQAGPFTVFAPTDDAFRAAGFANVAAVTAADQNTLRNILLYHVVGGSVPASAINTGQTAQPTSLSANGTVYISKAASTSGTSTGVSVNGARVVQADVAASNGVIHVIDKVLLPPTGSILAVVQADTSLSLLTAAALRGGTAVTGALSNTATALTVFAPTNAAFRATSFSSVAAITAAPEAALANILTYHVIPLARAYSPTLTNGAVVTTFQTGTVTVGVSSTAVTVTGRGNGGNPSRVTTADINATNGVVHKIDRVLLP</sequence>
<evidence type="ECO:0000313" key="3">
    <source>
        <dbReference type="Proteomes" id="UP000283523"/>
    </source>
</evidence>
<dbReference type="SMART" id="SM00554">
    <property type="entry name" value="FAS1"/>
    <property type="match status" value="2"/>
</dbReference>
<dbReference type="SUPFAM" id="SSF82153">
    <property type="entry name" value="FAS1 domain"/>
    <property type="match status" value="2"/>
</dbReference>
<dbReference type="InterPro" id="IPR050904">
    <property type="entry name" value="Adhesion/Biosynth-related"/>
</dbReference>
<dbReference type="PROSITE" id="PS50213">
    <property type="entry name" value="FAS1"/>
    <property type="match status" value="2"/>
</dbReference>
<comment type="caution">
    <text evidence="2">The sequence shown here is derived from an EMBL/GenBank/DDBJ whole genome shotgun (WGS) entry which is preliminary data.</text>
</comment>
<reference evidence="2 3" key="1">
    <citation type="submission" date="2018-08" db="EMBL/GenBank/DDBJ databases">
        <title>Fibrisoma montanum sp. nov., isolated from Danxia mountain soil.</title>
        <authorList>
            <person name="Huang Y."/>
        </authorList>
    </citation>
    <scope>NUCLEOTIDE SEQUENCE [LARGE SCALE GENOMIC DNA]</scope>
    <source>
        <strain evidence="2 3">HYT19</strain>
    </source>
</reference>
<dbReference type="FunFam" id="2.30.180.10:FF:000032">
    <property type="entry name" value="Fasciclin domain-containing protein, putative"/>
    <property type="match status" value="1"/>
</dbReference>
<dbReference type="Pfam" id="PF02469">
    <property type="entry name" value="Fasciclin"/>
    <property type="match status" value="2"/>
</dbReference>
<accession>A0A418M6Y1</accession>
<dbReference type="PROSITE" id="PS51257">
    <property type="entry name" value="PROKAR_LIPOPROTEIN"/>
    <property type="match status" value="1"/>
</dbReference>
<name>A0A418M6Y1_9BACT</name>
<evidence type="ECO:0000313" key="2">
    <source>
        <dbReference type="EMBL" id="RIV21591.1"/>
    </source>
</evidence>
<protein>
    <submittedName>
        <fullName evidence="2">Fasciclin domain-containing protein</fullName>
    </submittedName>
</protein>
<evidence type="ECO:0000259" key="1">
    <source>
        <dbReference type="PROSITE" id="PS50213"/>
    </source>
</evidence>
<dbReference type="Gene3D" id="2.30.180.10">
    <property type="entry name" value="FAS1 domain"/>
    <property type="match status" value="2"/>
</dbReference>
<dbReference type="PANTHER" id="PTHR10900:SF77">
    <property type="entry name" value="FI19380P1"/>
    <property type="match status" value="1"/>
</dbReference>
<dbReference type="AlphaFoldDB" id="A0A418M6Y1"/>
<dbReference type="GO" id="GO:0005615">
    <property type="term" value="C:extracellular space"/>
    <property type="evidence" value="ECO:0007669"/>
    <property type="project" value="TreeGrafter"/>
</dbReference>
<dbReference type="EMBL" id="QXED01000005">
    <property type="protein sequence ID" value="RIV21591.1"/>
    <property type="molecule type" value="Genomic_DNA"/>
</dbReference>